<comment type="caution">
    <text evidence="2">The sequence shown here is derived from an EMBL/GenBank/DDBJ whole genome shotgun (WGS) entry which is preliminary data.</text>
</comment>
<reference evidence="2" key="1">
    <citation type="submission" date="2023-06" db="EMBL/GenBank/DDBJ databases">
        <title>Genome-scale phylogeny and comparative genomics of the fungal order Sordariales.</title>
        <authorList>
            <consortium name="Lawrence Berkeley National Laboratory"/>
            <person name="Hensen N."/>
            <person name="Bonometti L."/>
            <person name="Westerberg I."/>
            <person name="Brannstrom I.O."/>
            <person name="Guillou S."/>
            <person name="Cros-Aarteil S."/>
            <person name="Calhoun S."/>
            <person name="Haridas S."/>
            <person name="Kuo A."/>
            <person name="Mondo S."/>
            <person name="Pangilinan J."/>
            <person name="Riley R."/>
            <person name="Labutti K."/>
            <person name="Andreopoulos B."/>
            <person name="Lipzen A."/>
            <person name="Chen C."/>
            <person name="Yanf M."/>
            <person name="Daum C."/>
            <person name="Ng V."/>
            <person name="Clum A."/>
            <person name="Steindorff A."/>
            <person name="Ohm R."/>
            <person name="Martin F."/>
            <person name="Silar P."/>
            <person name="Natvig D."/>
            <person name="Lalanne C."/>
            <person name="Gautier V."/>
            <person name="Ament-Velasquez S.L."/>
            <person name="Kruys A."/>
            <person name="Hutchinson M.I."/>
            <person name="Powell A.J."/>
            <person name="Barry K."/>
            <person name="Miller A.N."/>
            <person name="Grigoriev I.V."/>
            <person name="Debuchy R."/>
            <person name="Gladieux P."/>
            <person name="Thoren M.H."/>
            <person name="Johannesson H."/>
        </authorList>
    </citation>
    <scope>NUCLEOTIDE SEQUENCE</scope>
    <source>
        <strain evidence="2">SMH2532-1</strain>
    </source>
</reference>
<protein>
    <submittedName>
        <fullName evidence="2">Uncharacterized protein</fullName>
    </submittedName>
</protein>
<accession>A0AA39Y1Z4</accession>
<evidence type="ECO:0000313" key="2">
    <source>
        <dbReference type="EMBL" id="KAK0643392.1"/>
    </source>
</evidence>
<evidence type="ECO:0000313" key="3">
    <source>
        <dbReference type="Proteomes" id="UP001174936"/>
    </source>
</evidence>
<feature type="region of interest" description="Disordered" evidence="1">
    <location>
        <begin position="1"/>
        <end position="39"/>
    </location>
</feature>
<gene>
    <name evidence="2" type="ORF">B0T16DRAFT_459544</name>
</gene>
<dbReference type="EMBL" id="JAULSV010000005">
    <property type="protein sequence ID" value="KAK0643392.1"/>
    <property type="molecule type" value="Genomic_DNA"/>
</dbReference>
<proteinExistence type="predicted"/>
<evidence type="ECO:0000256" key="1">
    <source>
        <dbReference type="SAM" id="MobiDB-lite"/>
    </source>
</evidence>
<keyword evidence="3" id="KW-1185">Reference proteome</keyword>
<feature type="compositionally biased region" description="Basic and acidic residues" evidence="1">
    <location>
        <begin position="709"/>
        <end position="718"/>
    </location>
</feature>
<organism evidence="2 3">
    <name type="scientific">Cercophora newfieldiana</name>
    <dbReference type="NCBI Taxonomy" id="92897"/>
    <lineage>
        <taxon>Eukaryota</taxon>
        <taxon>Fungi</taxon>
        <taxon>Dikarya</taxon>
        <taxon>Ascomycota</taxon>
        <taxon>Pezizomycotina</taxon>
        <taxon>Sordariomycetes</taxon>
        <taxon>Sordariomycetidae</taxon>
        <taxon>Sordariales</taxon>
        <taxon>Lasiosphaeriaceae</taxon>
        <taxon>Cercophora</taxon>
    </lineage>
</organism>
<feature type="compositionally biased region" description="Low complexity" evidence="1">
    <location>
        <begin position="1"/>
        <end position="21"/>
    </location>
</feature>
<feature type="region of interest" description="Disordered" evidence="1">
    <location>
        <begin position="335"/>
        <end position="387"/>
    </location>
</feature>
<dbReference type="Proteomes" id="UP001174936">
    <property type="component" value="Unassembled WGS sequence"/>
</dbReference>
<feature type="region of interest" description="Disordered" evidence="1">
    <location>
        <begin position="641"/>
        <end position="718"/>
    </location>
</feature>
<sequence>MERTGGDSASLDASSSEPSPLRCSASSSTPAPRHYPVDLPDAPFHRFEHRLTARDVMIHRIMSDIMKPSRVSPKTYDSYISHPATFGAVSSQDRELGADLRCVQKSLFTLYADTPLPKSSPMIPIVAHDYAGCCGIRRLKLEIEGPRNKPPLLCDQVLDLVRRHYFETDTAILRAWISNLGPVPIPSSGRRTHAEPQSWSYGISHPPSGEQPVIIFGARIGRFPRAYGHWTRKDTAHIHAVQSKTATQTRLPLYDGGVFIPYLRRSLEQKAAVGTRRGPRDNRWMLNQISSELGCTVAYPEERGAMRFILQPSWEEARLGEGRVELLRSKTLDMSLNPGRGRNSDGIWSTGQRPNWGKERGGQGRYGRLRKRSTSLPPPGSFTSANVGIHSPVPPFSQLQVIFPRMTLAQMDRRSRRRSLSRTRIEEMFDWDTDLVGMGVVPAQDAPKPQPRCDNCADPGHSTTECTLPCGYCGAPNPESSPPSPPPGAYWDGEEEAFDRARVGRHMWPHLAPECPVAPQNRCKCIPFPTFHVAARCGVVCRRDCGAQERPGHFRHHNAMLCRSRCCMCGIHGHSGKECRLRRCRCGGAHLGQDCGWNPTCRVKGCPRFLCGIHCRECGSTEKPFVNWLCAKCSPVLVPAEERRGRRRRRKPSMGAGDKEGGDNLNAETAAQFSGEAAEPPRHATGLVSPVPSSRPENPPSSIFGGPRILKEGSGRDK</sequence>
<dbReference type="AlphaFoldDB" id="A0AA39Y1Z4"/>
<name>A0AA39Y1Z4_9PEZI</name>